<comment type="caution">
    <text evidence="3">The sequence shown here is derived from an EMBL/GenBank/DDBJ whole genome shotgun (WGS) entry which is preliminary data.</text>
</comment>
<dbReference type="AlphaFoldDB" id="A0A511RMI7"/>
<dbReference type="RefSeq" id="WP_147149001.1">
    <property type="nucleotide sequence ID" value="NZ_BJXN01000025.1"/>
</dbReference>
<dbReference type="Proteomes" id="UP000321827">
    <property type="component" value="Unassembled WGS sequence"/>
</dbReference>
<dbReference type="EMBL" id="BJXN01000025">
    <property type="protein sequence ID" value="GEM90869.1"/>
    <property type="molecule type" value="Genomic_DNA"/>
</dbReference>
<feature type="domain" description="Cytochrome oxidase Caa3-type subunit IV" evidence="2">
    <location>
        <begin position="4"/>
        <end position="66"/>
    </location>
</feature>
<feature type="transmembrane region" description="Helical" evidence="1">
    <location>
        <begin position="46"/>
        <end position="67"/>
    </location>
</feature>
<organism evidence="3 4">
    <name type="scientific">Oceanithermus desulfurans NBRC 100063</name>
    <dbReference type="NCBI Taxonomy" id="1227550"/>
    <lineage>
        <taxon>Bacteria</taxon>
        <taxon>Thermotogati</taxon>
        <taxon>Deinococcota</taxon>
        <taxon>Deinococci</taxon>
        <taxon>Thermales</taxon>
        <taxon>Thermaceae</taxon>
        <taxon>Oceanithermus</taxon>
    </lineage>
</organism>
<gene>
    <name evidence="3" type="ORF">ODE01S_23030</name>
</gene>
<protein>
    <recommendedName>
        <fullName evidence="2">Cytochrome oxidase Caa3-type subunit IV domain-containing protein</fullName>
    </recommendedName>
</protein>
<dbReference type="OrthoDB" id="9901556at2"/>
<dbReference type="Pfam" id="PF20814">
    <property type="entry name" value="CAA3_Cox_suIV"/>
    <property type="match status" value="1"/>
</dbReference>
<dbReference type="Gene3D" id="6.10.280.110">
    <property type="match status" value="1"/>
</dbReference>
<keyword evidence="1" id="KW-0472">Membrane</keyword>
<dbReference type="InterPro" id="IPR038405">
    <property type="entry name" value="Caa3-IV_sf"/>
</dbReference>
<evidence type="ECO:0000256" key="1">
    <source>
        <dbReference type="SAM" id="Phobius"/>
    </source>
</evidence>
<evidence type="ECO:0000259" key="2">
    <source>
        <dbReference type="Pfam" id="PF20814"/>
    </source>
</evidence>
<accession>A0A511RMI7</accession>
<evidence type="ECO:0000313" key="3">
    <source>
        <dbReference type="EMBL" id="GEM90869.1"/>
    </source>
</evidence>
<proteinExistence type="predicted"/>
<feature type="transmembrane region" description="Helical" evidence="1">
    <location>
        <begin position="6"/>
        <end position="25"/>
    </location>
</feature>
<dbReference type="InterPro" id="IPR033793">
    <property type="entry name" value="Caa3-IV"/>
</dbReference>
<evidence type="ECO:0000313" key="4">
    <source>
        <dbReference type="Proteomes" id="UP000321827"/>
    </source>
</evidence>
<name>A0A511RMI7_9DEIN</name>
<sequence>MDWLIYVAVFVVGALVVSGVFYFTFNPRMLATESGEVDLVLIGRTLLMIVLTSVAVAAMLLLGRYYVYTPPAFGGP</sequence>
<reference evidence="3 4" key="1">
    <citation type="submission" date="2019-07" db="EMBL/GenBank/DDBJ databases">
        <title>Whole genome shotgun sequence of Oceanithermus desulfurans NBRC 100063.</title>
        <authorList>
            <person name="Hosoyama A."/>
            <person name="Uohara A."/>
            <person name="Ohji S."/>
            <person name="Ichikawa N."/>
        </authorList>
    </citation>
    <scope>NUCLEOTIDE SEQUENCE [LARGE SCALE GENOMIC DNA]</scope>
    <source>
        <strain evidence="3 4">NBRC 100063</strain>
    </source>
</reference>
<keyword evidence="1" id="KW-1133">Transmembrane helix</keyword>
<keyword evidence="1" id="KW-0812">Transmembrane</keyword>